<dbReference type="InterPro" id="IPR043839">
    <property type="entry name" value="PafC_HTH"/>
</dbReference>
<gene>
    <name evidence="4" type="ORF">ASJ30_07845</name>
    <name evidence="5" type="ORF">IGS73_09085</name>
</gene>
<dbReference type="InterPro" id="IPR026881">
    <property type="entry name" value="WYL_dom"/>
</dbReference>
<reference evidence="4 6" key="1">
    <citation type="submission" date="2015-11" db="EMBL/GenBank/DDBJ databases">
        <authorList>
            <person name="Zhang Y."/>
            <person name="Guo Z."/>
        </authorList>
    </citation>
    <scope>NUCLEOTIDE SEQUENCE [LARGE SCALE GENOMIC DNA]</scope>
    <source>
        <strain evidence="4 6">YFY001</strain>
    </source>
</reference>
<accession>A0A1L3MGI9</accession>
<dbReference type="EMBL" id="CP013290">
    <property type="protein sequence ID" value="APH01459.1"/>
    <property type="molecule type" value="Genomic_DNA"/>
</dbReference>
<dbReference type="PROSITE" id="PS52050">
    <property type="entry name" value="WYL"/>
    <property type="match status" value="1"/>
</dbReference>
<dbReference type="Pfam" id="PF25583">
    <property type="entry name" value="WCX"/>
    <property type="match status" value="1"/>
</dbReference>
<evidence type="ECO:0000259" key="3">
    <source>
        <dbReference type="Pfam" id="PF25583"/>
    </source>
</evidence>
<dbReference type="Proteomes" id="UP000182938">
    <property type="component" value="Chromosome"/>
</dbReference>
<organism evidence="4 6">
    <name type="scientific">Janibacter indicus</name>
    <dbReference type="NCBI Taxonomy" id="857417"/>
    <lineage>
        <taxon>Bacteria</taxon>
        <taxon>Bacillati</taxon>
        <taxon>Actinomycetota</taxon>
        <taxon>Actinomycetes</taxon>
        <taxon>Micrococcales</taxon>
        <taxon>Intrasporangiaceae</taxon>
        <taxon>Janibacter</taxon>
    </lineage>
</organism>
<dbReference type="Pfam" id="PF13280">
    <property type="entry name" value="WYL"/>
    <property type="match status" value="1"/>
</dbReference>
<evidence type="ECO:0000313" key="4">
    <source>
        <dbReference type="EMBL" id="APH01459.1"/>
    </source>
</evidence>
<dbReference type="Proteomes" id="UP000593998">
    <property type="component" value="Chromosome"/>
</dbReference>
<protein>
    <submittedName>
        <fullName evidence="4">Proteasome protein</fullName>
    </submittedName>
    <submittedName>
        <fullName evidence="5">WYL domain-containing protein</fullName>
    </submittedName>
</protein>
<dbReference type="InterPro" id="IPR051534">
    <property type="entry name" value="CBASS_pafABC_assoc_protein"/>
</dbReference>
<dbReference type="PANTHER" id="PTHR34580">
    <property type="match status" value="1"/>
</dbReference>
<evidence type="ECO:0000259" key="1">
    <source>
        <dbReference type="Pfam" id="PF13280"/>
    </source>
</evidence>
<dbReference type="EMBL" id="CP062789">
    <property type="protein sequence ID" value="QOK21345.1"/>
    <property type="molecule type" value="Genomic_DNA"/>
</dbReference>
<keyword evidence="6" id="KW-1185">Reference proteome</keyword>
<dbReference type="PANTHER" id="PTHR34580:SF1">
    <property type="entry name" value="PROTEIN PAFC"/>
    <property type="match status" value="1"/>
</dbReference>
<feature type="domain" description="PafC HTH" evidence="2">
    <location>
        <begin position="12"/>
        <end position="122"/>
    </location>
</feature>
<dbReference type="InterPro" id="IPR028349">
    <property type="entry name" value="PafC-like"/>
</dbReference>
<proteinExistence type="predicted"/>
<feature type="domain" description="WYL" evidence="1">
    <location>
        <begin position="148"/>
        <end position="214"/>
    </location>
</feature>
<sequence length="320" mass="35079">MSRPKVETATSRVERLLTMVPWLVGRQGIEISRAAEGLGISEDQLKKDLDLLFVCGYGPMTDELIEVSYEGGRVFVTNADTIARPLRLSVDEAISLIVGLRSLSALGTGESGAVERALAKLEEVAGSIPGVERVMVVDDDTEAGRTRSVLQDALSAGRRVHLTYHVPSRDERTERDVDPMRLARVEGHWYLEGWCHRAQDVRLFRTDRIESVEVLDLPSEPPADAVRRDLSAGAYQRGEGDLPVTLRLKPSAHWVAEYYPVTSRETSGEDLVVTLPTSNEGFLRRLVLRLGGAAQVVAPEVARTAVAEAARESLAAYGTH</sequence>
<evidence type="ECO:0000313" key="6">
    <source>
        <dbReference type="Proteomes" id="UP000182938"/>
    </source>
</evidence>
<dbReference type="PIRSF" id="PIRSF016838">
    <property type="entry name" value="PafC"/>
    <property type="match status" value="1"/>
</dbReference>
<evidence type="ECO:0000259" key="2">
    <source>
        <dbReference type="Pfam" id="PF19187"/>
    </source>
</evidence>
<evidence type="ECO:0000313" key="5">
    <source>
        <dbReference type="EMBL" id="QOK21345.1"/>
    </source>
</evidence>
<evidence type="ECO:0000313" key="7">
    <source>
        <dbReference type="Proteomes" id="UP000593998"/>
    </source>
</evidence>
<name>A0A1L3MGI9_9MICO</name>
<dbReference type="RefSeq" id="WP_072624610.1">
    <property type="nucleotide sequence ID" value="NZ_CP013290.1"/>
</dbReference>
<dbReference type="GO" id="GO:0000502">
    <property type="term" value="C:proteasome complex"/>
    <property type="evidence" value="ECO:0007669"/>
    <property type="project" value="UniProtKB-KW"/>
</dbReference>
<feature type="domain" description="WCX" evidence="3">
    <location>
        <begin position="242"/>
        <end position="312"/>
    </location>
</feature>
<dbReference type="Pfam" id="PF19187">
    <property type="entry name" value="HTH_PafC"/>
    <property type="match status" value="1"/>
</dbReference>
<dbReference type="AlphaFoldDB" id="A0A1L3MGI9"/>
<reference evidence="5 7" key="2">
    <citation type="submission" date="2020-10" db="EMBL/GenBank/DDBJ databases">
        <title>Janibacter indicus TT2 genome sequence.</title>
        <authorList>
            <person name="Lee K."/>
            <person name="Ganzorig M."/>
        </authorList>
    </citation>
    <scope>NUCLEOTIDE SEQUENCE [LARGE SCALE GENOMIC DNA]</scope>
    <source>
        <strain evidence="5 7">TT2</strain>
    </source>
</reference>
<dbReference type="InterPro" id="IPR057727">
    <property type="entry name" value="WCX_dom"/>
</dbReference>
<dbReference type="KEGG" id="jte:ASJ30_07845"/>
<keyword evidence="4" id="KW-0647">Proteasome</keyword>